<dbReference type="InterPro" id="IPR036291">
    <property type="entry name" value="NAD(P)-bd_dom_sf"/>
</dbReference>
<sequence length="203" mass="21730">MNMTNVLIIGASGNVGSHVRQTLLAKTDAKLTLFCRSANKLQVNPEREKAIAGDAASVEDLKQAMANQDFIFAALSGNLPELAAAITQAMKFTGVKRIAFISSMGIYNEIPASVGSNGNLRVNGMLMPYRQAADIVENSGLTYTIIRPGWFTQGPVNYELTKKGEPFGGHDVSLASIADLVKKLVENPEFGQNESLGINTPNS</sequence>
<evidence type="ECO:0000313" key="2">
    <source>
        <dbReference type="EMBL" id="MEL0565486.1"/>
    </source>
</evidence>
<dbReference type="Gene3D" id="3.40.50.720">
    <property type="entry name" value="NAD(P)-binding Rossmann-like Domain"/>
    <property type="match status" value="1"/>
</dbReference>
<dbReference type="Pfam" id="PF13460">
    <property type="entry name" value="NAD_binding_10"/>
    <property type="match status" value="1"/>
</dbReference>
<reference evidence="2 3" key="1">
    <citation type="submission" date="2024-04" db="EMBL/GenBank/DDBJ databases">
        <title>Three lactobacilli isolated from voided urine samples from females with type 2 diabetes.</title>
        <authorList>
            <person name="Kula A."/>
            <person name="Stegman N."/>
            <person name="Putonti C."/>
        </authorList>
    </citation>
    <scope>NUCLEOTIDE SEQUENCE [LARGE SCALE GENOMIC DNA]</scope>
    <source>
        <strain evidence="2 3">1855</strain>
    </source>
</reference>
<keyword evidence="3" id="KW-1185">Reference proteome</keyword>
<dbReference type="Proteomes" id="UP001385848">
    <property type="component" value="Unassembled WGS sequence"/>
</dbReference>
<dbReference type="PANTHER" id="PTHR15020">
    <property type="entry name" value="FLAVIN REDUCTASE-RELATED"/>
    <property type="match status" value="1"/>
</dbReference>
<dbReference type="SUPFAM" id="SSF51735">
    <property type="entry name" value="NAD(P)-binding Rossmann-fold domains"/>
    <property type="match status" value="1"/>
</dbReference>
<gene>
    <name evidence="2" type="ORF">AAC431_06060</name>
</gene>
<feature type="domain" description="NAD(P)-binding" evidence="1">
    <location>
        <begin position="10"/>
        <end position="188"/>
    </location>
</feature>
<dbReference type="EMBL" id="JBBVUL010000011">
    <property type="protein sequence ID" value="MEL0565486.1"/>
    <property type="molecule type" value="Genomic_DNA"/>
</dbReference>
<protein>
    <submittedName>
        <fullName evidence="2">NAD(P)H-binding protein</fullName>
    </submittedName>
</protein>
<proteinExistence type="predicted"/>
<dbReference type="PANTHER" id="PTHR15020:SF50">
    <property type="entry name" value="UPF0659 PROTEIN YMR090W"/>
    <property type="match status" value="1"/>
</dbReference>
<evidence type="ECO:0000313" key="3">
    <source>
        <dbReference type="Proteomes" id="UP001385848"/>
    </source>
</evidence>
<evidence type="ECO:0000259" key="1">
    <source>
        <dbReference type="Pfam" id="PF13460"/>
    </source>
</evidence>
<dbReference type="RefSeq" id="WP_257876626.1">
    <property type="nucleotide sequence ID" value="NZ_CATOUV010000001.1"/>
</dbReference>
<organism evidence="2 3">
    <name type="scientific">Lactobacillus jensenii</name>
    <dbReference type="NCBI Taxonomy" id="109790"/>
    <lineage>
        <taxon>Bacteria</taxon>
        <taxon>Bacillati</taxon>
        <taxon>Bacillota</taxon>
        <taxon>Bacilli</taxon>
        <taxon>Lactobacillales</taxon>
        <taxon>Lactobacillaceae</taxon>
        <taxon>Lactobacillus</taxon>
    </lineage>
</organism>
<name>A0ABU9FJ18_LACJE</name>
<dbReference type="InterPro" id="IPR016040">
    <property type="entry name" value="NAD(P)-bd_dom"/>
</dbReference>
<accession>A0ABU9FJ18</accession>
<comment type="caution">
    <text evidence="2">The sequence shown here is derived from an EMBL/GenBank/DDBJ whole genome shotgun (WGS) entry which is preliminary data.</text>
</comment>
<dbReference type="GeneID" id="31742186"/>